<evidence type="ECO:0000256" key="1">
    <source>
        <dbReference type="SAM" id="Phobius"/>
    </source>
</evidence>
<dbReference type="Proteomes" id="UP000216107">
    <property type="component" value="Unassembled WGS sequence"/>
</dbReference>
<evidence type="ECO:0000313" key="5">
    <source>
        <dbReference type="Proteomes" id="UP000623509"/>
    </source>
</evidence>
<organism evidence="3 4">
    <name type="scientific">Candidatus Dactylopiibacterium carminicum</name>
    <dbReference type="NCBI Taxonomy" id="857335"/>
    <lineage>
        <taxon>Bacteria</taxon>
        <taxon>Pseudomonadati</taxon>
        <taxon>Pseudomonadota</taxon>
        <taxon>Betaproteobacteria</taxon>
        <taxon>Rhodocyclales</taxon>
        <taxon>Rhodocyclaceae</taxon>
        <taxon>Candidatus Dactylopiibacterium</taxon>
    </lineage>
</organism>
<reference evidence="3 4" key="2">
    <citation type="submission" date="2017-07" db="EMBL/GenBank/DDBJ databases">
        <title>Candidatus Dactylopiibacterium carminicum, a nitrogen-fixing symbiont of the cochineal insect Dactylopius coccus and Dactylopius opuntiae (Hemiptera: Coccoidea: Dactylopiidae).</title>
        <authorList>
            <person name="Vera A."/>
        </authorList>
    </citation>
    <scope>NUCLEOTIDE SEQUENCE [LARGE SCALE GENOMIC DNA]</scope>
    <source>
        <strain evidence="3 4">NFDCM</strain>
    </source>
</reference>
<dbReference type="InterPro" id="IPR007462">
    <property type="entry name" value="COV1-like"/>
</dbReference>
<evidence type="ECO:0000313" key="4">
    <source>
        <dbReference type="Proteomes" id="UP000216107"/>
    </source>
</evidence>
<sequence length="217" mass="23312">MPRILAAPLKTFLAGLLASLPLILTFLLLGWVAGLLKQFLGPESLPGRMLAAIGLHMVADEWTAYLLGALVLAGMIFLLGLVVQTSLRVHVEALIDRSVRRLPVIGPLYEVTDRFVGMFDRKQQADLSAMSPVWCFFGGERGTGVLALMPNPQPILFGDKAYHAVLVPTAPIPVGGGLLYVPAEWVKPAEIGVEQLTSIYLSMGLHQPPSRPASPAA</sequence>
<dbReference type="EMBL" id="NMRN01000007">
    <property type="protein sequence ID" value="PAS94507.1"/>
    <property type="molecule type" value="Genomic_DNA"/>
</dbReference>
<dbReference type="EMBL" id="MDUX01000011">
    <property type="protein sequence ID" value="KAF7599998.1"/>
    <property type="molecule type" value="Genomic_DNA"/>
</dbReference>
<keyword evidence="1" id="KW-0812">Transmembrane</keyword>
<dbReference type="Pfam" id="PF04367">
    <property type="entry name" value="DUF502"/>
    <property type="match status" value="1"/>
</dbReference>
<protein>
    <submittedName>
        <fullName evidence="2">DUF502 domain-containing protein</fullName>
    </submittedName>
</protein>
<reference evidence="2 5" key="1">
    <citation type="submission" date="2016-08" db="EMBL/GenBank/DDBJ databases">
        <title>Candidatus Dactylopiibacterium carminicum genome sequence.</title>
        <authorList>
            <person name="Ramirez-Puebla S.T."/>
            <person name="Ormeno-Orrillo E."/>
            <person name="Vera-Ponce De Leon A."/>
            <person name="Luis L."/>
            <person name="Sanchez-Flores A."/>
            <person name="Monica R."/>
            <person name="Martinez-Romero E."/>
        </authorList>
    </citation>
    <scope>NUCLEOTIDE SEQUENCE [LARGE SCALE GENOMIC DNA]</scope>
    <source>
        <strain evidence="2">END1</strain>
    </source>
</reference>
<dbReference type="Proteomes" id="UP000623509">
    <property type="component" value="Unassembled WGS sequence"/>
</dbReference>
<accession>A0A272EWL2</accession>
<keyword evidence="1" id="KW-0472">Membrane</keyword>
<gene>
    <name evidence="2" type="ORF">BGI27_04950</name>
    <name evidence="3" type="ORF">CGU29_03990</name>
</gene>
<evidence type="ECO:0000313" key="2">
    <source>
        <dbReference type="EMBL" id="KAF7599998.1"/>
    </source>
</evidence>
<dbReference type="PANTHER" id="PTHR31876:SF26">
    <property type="entry name" value="PROTEIN LIKE COV 2"/>
    <property type="match status" value="1"/>
</dbReference>
<keyword evidence="1" id="KW-1133">Transmembrane helix</keyword>
<dbReference type="PANTHER" id="PTHR31876">
    <property type="entry name" value="COV-LIKE PROTEIN 1"/>
    <property type="match status" value="1"/>
</dbReference>
<keyword evidence="5" id="KW-1185">Reference proteome</keyword>
<proteinExistence type="predicted"/>
<feature type="transmembrane region" description="Helical" evidence="1">
    <location>
        <begin position="12"/>
        <end position="36"/>
    </location>
</feature>
<evidence type="ECO:0000313" key="3">
    <source>
        <dbReference type="EMBL" id="PAS94507.1"/>
    </source>
</evidence>
<comment type="caution">
    <text evidence="3">The sequence shown here is derived from an EMBL/GenBank/DDBJ whole genome shotgun (WGS) entry which is preliminary data.</text>
</comment>
<name>A0A272EWL2_9RHOO</name>
<feature type="transmembrane region" description="Helical" evidence="1">
    <location>
        <begin position="62"/>
        <end position="83"/>
    </location>
</feature>
<dbReference type="OrthoDB" id="5973229at2"/>
<dbReference type="AlphaFoldDB" id="A0A272EWL2"/>